<dbReference type="EMBL" id="CABPRU010000001">
    <property type="protein sequence ID" value="VVD66718.1"/>
    <property type="molecule type" value="Genomic_DNA"/>
</dbReference>
<proteinExistence type="predicted"/>
<dbReference type="AlphaFoldDB" id="A0A5E4RXY6"/>
<accession>A0A5E4RXY6</accession>
<dbReference type="OrthoDB" id="9796486at2"/>
<name>A0A5E4RXY6_9BURK</name>
<sequence>MNTPGQPSHPASPFHPGELAVQTRAGSREAIAEVGARVIRAAMPDQHRQFFAQLPFLVVGALDAHGHPWATLLSGAPGFAHAPDATLLRVNALPPATDPLHGAVTLGAPVGVLGLAPSTRRRNRVNGRVVDADTDGFAIRVDQSFGNCPQYIRQREITPQRHSAPARAERPQTSLDDDAQRQIASADTFFIATHYAGDRTTERSAGTDVSHRGGKPGFVRVDDANTLMWPDFRGNAYYNTLGNLYANPSAGLVFVDFTSGDFLHVTGDADILWQDEATSGFAGAQRLVRMRVREVRRVRGALPATWRDGEVSPSVERTGAWPTA</sequence>
<gene>
    <name evidence="2" type="ORF">PTE31013_00389</name>
</gene>
<dbReference type="SUPFAM" id="SSF50475">
    <property type="entry name" value="FMN-binding split barrel"/>
    <property type="match status" value="1"/>
</dbReference>
<keyword evidence="3" id="KW-1185">Reference proteome</keyword>
<dbReference type="InterPro" id="IPR012349">
    <property type="entry name" value="Split_barrel_FMN-bd"/>
</dbReference>
<protein>
    <submittedName>
        <fullName evidence="2">Pyridoxamine 5'-phosphate oxidase</fullName>
    </submittedName>
</protein>
<evidence type="ECO:0000313" key="2">
    <source>
        <dbReference type="EMBL" id="VVD66718.1"/>
    </source>
</evidence>
<dbReference type="Proteomes" id="UP000334380">
    <property type="component" value="Unassembled WGS sequence"/>
</dbReference>
<dbReference type="RefSeq" id="WP_150611140.1">
    <property type="nucleotide sequence ID" value="NZ_CABPRU010000001.1"/>
</dbReference>
<dbReference type="PANTHER" id="PTHR42815">
    <property type="entry name" value="FAD-BINDING, PUTATIVE (AFU_ORTHOLOGUE AFUA_6G07600)-RELATED"/>
    <property type="match status" value="1"/>
</dbReference>
<dbReference type="PANTHER" id="PTHR42815:SF2">
    <property type="entry name" value="FAD-BINDING, PUTATIVE (AFU_ORTHOLOGUE AFUA_6G07600)-RELATED"/>
    <property type="match status" value="1"/>
</dbReference>
<organism evidence="2 3">
    <name type="scientific">Pandoraea terrigena</name>
    <dbReference type="NCBI Taxonomy" id="2508292"/>
    <lineage>
        <taxon>Bacteria</taxon>
        <taxon>Pseudomonadati</taxon>
        <taxon>Pseudomonadota</taxon>
        <taxon>Betaproteobacteria</taxon>
        <taxon>Burkholderiales</taxon>
        <taxon>Burkholderiaceae</taxon>
        <taxon>Pandoraea</taxon>
    </lineage>
</organism>
<dbReference type="Gene3D" id="2.30.110.10">
    <property type="entry name" value="Electron Transport, Fmn-binding Protein, Chain A"/>
    <property type="match status" value="1"/>
</dbReference>
<evidence type="ECO:0000256" key="1">
    <source>
        <dbReference type="SAM" id="MobiDB-lite"/>
    </source>
</evidence>
<feature type="region of interest" description="Disordered" evidence="1">
    <location>
        <begin position="155"/>
        <end position="178"/>
    </location>
</feature>
<evidence type="ECO:0000313" key="3">
    <source>
        <dbReference type="Proteomes" id="UP000334380"/>
    </source>
</evidence>
<reference evidence="2 3" key="1">
    <citation type="submission" date="2019-08" db="EMBL/GenBank/DDBJ databases">
        <authorList>
            <person name="Peeters C."/>
        </authorList>
    </citation>
    <scope>NUCLEOTIDE SEQUENCE [LARGE SCALE GENOMIC DNA]</scope>
    <source>
        <strain evidence="2 3">LMG 31013</strain>
    </source>
</reference>